<organism evidence="4 5">
    <name type="scientific">Musa acuminata subsp. malaccensis</name>
    <name type="common">Wild banana</name>
    <name type="synonym">Musa malaccensis</name>
    <dbReference type="NCBI Taxonomy" id="214687"/>
    <lineage>
        <taxon>Eukaryota</taxon>
        <taxon>Viridiplantae</taxon>
        <taxon>Streptophyta</taxon>
        <taxon>Embryophyta</taxon>
        <taxon>Tracheophyta</taxon>
        <taxon>Spermatophyta</taxon>
        <taxon>Magnoliopsida</taxon>
        <taxon>Liliopsida</taxon>
        <taxon>Zingiberales</taxon>
        <taxon>Musaceae</taxon>
        <taxon>Musa</taxon>
    </lineage>
</organism>
<protein>
    <submittedName>
        <fullName evidence="3">(wild Malaysian banana) hypothetical protein</fullName>
    </submittedName>
</protein>
<dbReference type="Proteomes" id="UP000012960">
    <property type="component" value="Unplaced"/>
</dbReference>
<dbReference type="Gramene" id="Ma06_t38520.1">
    <property type="protein sequence ID" value="Ma06_p38520.1"/>
    <property type="gene ID" value="Ma06_g38520"/>
</dbReference>
<feature type="region of interest" description="Disordered" evidence="1">
    <location>
        <begin position="1"/>
        <end position="38"/>
    </location>
</feature>
<dbReference type="SUPFAM" id="SSF54277">
    <property type="entry name" value="CAD &amp; PB1 domains"/>
    <property type="match status" value="1"/>
</dbReference>
<dbReference type="AlphaFoldDB" id="A0A804JQ86"/>
<dbReference type="InParanoid" id="A0A804JQ86"/>
<evidence type="ECO:0000256" key="1">
    <source>
        <dbReference type="SAM" id="MobiDB-lite"/>
    </source>
</evidence>
<dbReference type="InterPro" id="IPR053198">
    <property type="entry name" value="Gynoecium_Dev_Regulator"/>
</dbReference>
<dbReference type="EMBL" id="HG996471">
    <property type="protein sequence ID" value="CAG1848676.1"/>
    <property type="molecule type" value="Genomic_DNA"/>
</dbReference>
<dbReference type="EnsemblPlants" id="Ma06_t38520.1">
    <property type="protein sequence ID" value="Ma06_p38520.1"/>
    <property type="gene ID" value="Ma06_g38520"/>
</dbReference>
<sequence length="423" mass="44509">MESSGADSSSSPSPPPPVQRVNLAPSCDDAPPPPATSLGRVKLMVSYGGRIQLRPHDSSRLSYVGGETKILSLDRSARLPALLTKLASLARFSAPLCLKYQLPGEDLDALVSVIDDGDLDHMMTEYDCLCCTSSSSKPSPRLRIRLFLFPVWPPPPRPSAALLVTLNPVPAHPPPPPATPIVPEASPSPDFLFGLDQGFVPAPAVKVTTDPQQRPPLLESLPLSKPDLTKDDPEQPIGSGADTVAPAVAVVLAGEIQAQIPELQTLNIAENARPPIPRNSSEETLRKISPLEHHVSRAPEKATPAPPPSPALYWLEQSGATSGGRYTSLAPGVDRTVYLVPASPAVYPGFFPTVRSVVPSEAYNEAPAKVVGGVGGAMPGPEVYAGGQLAYGRVVYYPSVAPTFPTVTSVALNPADKTVKPSA</sequence>
<dbReference type="OrthoDB" id="1938580at2759"/>
<keyword evidence="5" id="KW-1185">Reference proteome</keyword>
<reference evidence="4" key="2">
    <citation type="submission" date="2021-05" db="UniProtKB">
        <authorList>
            <consortium name="EnsemblPlants"/>
        </authorList>
    </citation>
    <scope>IDENTIFICATION</scope>
    <source>
        <strain evidence="4">subsp. malaccensis</strain>
    </source>
</reference>
<dbReference type="PANTHER" id="PTHR31066:SF85">
    <property type="entry name" value="OS02G0809100 PROTEIN"/>
    <property type="match status" value="1"/>
</dbReference>
<evidence type="ECO:0000259" key="2">
    <source>
        <dbReference type="SMART" id="SM00666"/>
    </source>
</evidence>
<evidence type="ECO:0000313" key="4">
    <source>
        <dbReference type="EnsemblPlants" id="Ma06_p38520.1"/>
    </source>
</evidence>
<dbReference type="CDD" id="cd06410">
    <property type="entry name" value="PB1_UP2"/>
    <property type="match status" value="1"/>
</dbReference>
<dbReference type="Gene3D" id="3.10.20.90">
    <property type="entry name" value="Phosphatidylinositol 3-kinase Catalytic Subunit, Chain A, domain 1"/>
    <property type="match status" value="1"/>
</dbReference>
<reference evidence="3" key="1">
    <citation type="submission" date="2021-03" db="EMBL/GenBank/DDBJ databases">
        <authorList>
            <consortium name="Genoscope - CEA"/>
            <person name="William W."/>
        </authorList>
    </citation>
    <scope>NUCLEOTIDE SEQUENCE</scope>
    <source>
        <strain evidence="3">Doubled-haploid Pahang</strain>
    </source>
</reference>
<feature type="domain" description="PB1" evidence="2">
    <location>
        <begin position="56"/>
        <end position="149"/>
    </location>
</feature>
<dbReference type="Pfam" id="PF00564">
    <property type="entry name" value="PB1"/>
    <property type="match status" value="1"/>
</dbReference>
<feature type="region of interest" description="Disordered" evidence="1">
    <location>
        <begin position="207"/>
        <end position="237"/>
    </location>
</feature>
<evidence type="ECO:0000313" key="3">
    <source>
        <dbReference type="EMBL" id="CAG1848676.1"/>
    </source>
</evidence>
<gene>
    <name evidence="3" type="ORF">GSMUA_184710.1</name>
</gene>
<evidence type="ECO:0000313" key="5">
    <source>
        <dbReference type="Proteomes" id="UP000012960"/>
    </source>
</evidence>
<feature type="compositionally biased region" description="Low complexity" evidence="1">
    <location>
        <begin position="211"/>
        <end position="226"/>
    </location>
</feature>
<name>A0A804JQ86_MUSAM</name>
<proteinExistence type="predicted"/>
<dbReference type="FunCoup" id="A0A804JQ86">
    <property type="interactions" value="105"/>
</dbReference>
<accession>A0A804JQ86</accession>
<dbReference type="OMA" id="ISDCEVC"/>
<dbReference type="InterPro" id="IPR000270">
    <property type="entry name" value="PB1_dom"/>
</dbReference>
<dbReference type="SMART" id="SM00666">
    <property type="entry name" value="PB1"/>
    <property type="match status" value="1"/>
</dbReference>
<dbReference type="PANTHER" id="PTHR31066">
    <property type="entry name" value="OS05G0427100 PROTEIN-RELATED"/>
    <property type="match status" value="1"/>
</dbReference>